<evidence type="ECO:0000313" key="3">
    <source>
        <dbReference type="Proteomes" id="UP000245959"/>
    </source>
</evidence>
<dbReference type="PROSITE" id="PS50943">
    <property type="entry name" value="HTH_CROC1"/>
    <property type="match status" value="1"/>
</dbReference>
<dbReference type="Pfam" id="PF12844">
    <property type="entry name" value="HTH_19"/>
    <property type="match status" value="1"/>
</dbReference>
<dbReference type="SMART" id="SM00530">
    <property type="entry name" value="HTH_XRE"/>
    <property type="match status" value="1"/>
</dbReference>
<protein>
    <submittedName>
        <fullName evidence="2">DNA-binding transcriptional regulator YiaG</fullName>
    </submittedName>
</protein>
<dbReference type="AlphaFoldDB" id="A0A2U1ATT0"/>
<feature type="domain" description="HTH cro/C1-type" evidence="1">
    <location>
        <begin position="68"/>
        <end position="114"/>
    </location>
</feature>
<reference evidence="2 3" key="1">
    <citation type="submission" date="2018-04" db="EMBL/GenBank/DDBJ databases">
        <title>Genomic Encyclopedia of Type Strains, Phase IV (KMG-IV): sequencing the most valuable type-strain genomes for metagenomic binning, comparative biology and taxonomic classification.</title>
        <authorList>
            <person name="Goeker M."/>
        </authorList>
    </citation>
    <scope>NUCLEOTIDE SEQUENCE [LARGE SCALE GENOMIC DNA]</scope>
    <source>
        <strain evidence="2 3">DSM 14823</strain>
    </source>
</reference>
<dbReference type="GeneID" id="78295831"/>
<dbReference type="RefSeq" id="WP_165833043.1">
    <property type="nucleotide sequence ID" value="NZ_CABMMC010000007.1"/>
</dbReference>
<dbReference type="EMBL" id="QEKH01000019">
    <property type="protein sequence ID" value="PVY39771.1"/>
    <property type="molecule type" value="Genomic_DNA"/>
</dbReference>
<organism evidence="2 3">
    <name type="scientific">Victivallis vadensis</name>
    <dbReference type="NCBI Taxonomy" id="172901"/>
    <lineage>
        <taxon>Bacteria</taxon>
        <taxon>Pseudomonadati</taxon>
        <taxon>Lentisphaerota</taxon>
        <taxon>Lentisphaeria</taxon>
        <taxon>Victivallales</taxon>
        <taxon>Victivallaceae</taxon>
        <taxon>Victivallis</taxon>
    </lineage>
</organism>
<dbReference type="InterPro" id="IPR010982">
    <property type="entry name" value="Lambda_DNA-bd_dom_sf"/>
</dbReference>
<evidence type="ECO:0000313" key="2">
    <source>
        <dbReference type="EMBL" id="PVY39771.1"/>
    </source>
</evidence>
<keyword evidence="2" id="KW-0238">DNA-binding</keyword>
<dbReference type="SUPFAM" id="SSF47413">
    <property type="entry name" value="lambda repressor-like DNA-binding domains"/>
    <property type="match status" value="1"/>
</dbReference>
<sequence length="136" mass="15674">MQDIAIAIGEKLHELIILEIRKICKEVTEQQKLMEHRLAVLERAPQEQKISSASSIRSHQYRMKGANIIAIRKRLQLSQAAFARLLKVDRANLHKWEYDKVVPSPATVAKIAAFRGMGKKALRQKLQELENEIWHS</sequence>
<proteinExistence type="predicted"/>
<accession>A0A2U1ATT0</accession>
<dbReference type="Proteomes" id="UP000245959">
    <property type="component" value="Unassembled WGS sequence"/>
</dbReference>
<dbReference type="InterPro" id="IPR001387">
    <property type="entry name" value="Cro/C1-type_HTH"/>
</dbReference>
<dbReference type="CDD" id="cd00093">
    <property type="entry name" value="HTH_XRE"/>
    <property type="match status" value="1"/>
</dbReference>
<comment type="caution">
    <text evidence="2">The sequence shown here is derived from an EMBL/GenBank/DDBJ whole genome shotgun (WGS) entry which is preliminary data.</text>
</comment>
<dbReference type="GO" id="GO:0003677">
    <property type="term" value="F:DNA binding"/>
    <property type="evidence" value="ECO:0007669"/>
    <property type="project" value="UniProtKB-KW"/>
</dbReference>
<gene>
    <name evidence="2" type="ORF">C8D82_11912</name>
</gene>
<evidence type="ECO:0000259" key="1">
    <source>
        <dbReference type="PROSITE" id="PS50943"/>
    </source>
</evidence>
<name>A0A2U1ATT0_9BACT</name>
<dbReference type="Gene3D" id="1.10.260.40">
    <property type="entry name" value="lambda repressor-like DNA-binding domains"/>
    <property type="match status" value="1"/>
</dbReference>
<keyword evidence="3" id="KW-1185">Reference proteome</keyword>